<keyword evidence="2" id="KW-1003">Cell membrane</keyword>
<dbReference type="EMBL" id="JAAVVK010000002">
    <property type="protein sequence ID" value="NKE38757.1"/>
    <property type="molecule type" value="Genomic_DNA"/>
</dbReference>
<reference evidence="8 9" key="1">
    <citation type="submission" date="2020-04" db="EMBL/GenBank/DDBJ databases">
        <title>Complete genome sequence of Spiroplasma platyhelix ATCC 51748, an insect isolate.</title>
        <authorList>
            <person name="Green E.A."/>
            <person name="Klassen J.L."/>
        </authorList>
    </citation>
    <scope>NUCLEOTIDE SEQUENCE [LARGE SCALE GENOMIC DNA]</scope>
    <source>
        <strain evidence="8 9">PALS-1</strain>
    </source>
</reference>
<keyword evidence="5 7" id="KW-1133">Transmembrane helix</keyword>
<evidence type="ECO:0000313" key="9">
    <source>
        <dbReference type="Proteomes" id="UP000584587"/>
    </source>
</evidence>
<comment type="similarity">
    <text evidence="1">Belongs to the Lgt family.</text>
</comment>
<organism evidence="8 9">
    <name type="scientific">Spiroplasma platyhelix PALS-1</name>
    <dbReference type="NCBI Taxonomy" id="1276218"/>
    <lineage>
        <taxon>Bacteria</taxon>
        <taxon>Bacillati</taxon>
        <taxon>Mycoplasmatota</taxon>
        <taxon>Mollicutes</taxon>
        <taxon>Entomoplasmatales</taxon>
        <taxon>Spiroplasmataceae</taxon>
        <taxon>Spiroplasma</taxon>
    </lineage>
</organism>
<dbReference type="Pfam" id="PF01790">
    <property type="entry name" value="LGT"/>
    <property type="match status" value="1"/>
</dbReference>
<gene>
    <name evidence="8" type="ORF">HER12_03235</name>
</gene>
<evidence type="ECO:0000256" key="5">
    <source>
        <dbReference type="ARBA" id="ARBA00022989"/>
    </source>
</evidence>
<accession>A0A846U5M6</accession>
<proteinExistence type="inferred from homology"/>
<dbReference type="PROSITE" id="PS01311">
    <property type="entry name" value="LGT"/>
    <property type="match status" value="1"/>
</dbReference>
<feature type="transmembrane region" description="Helical" evidence="7">
    <location>
        <begin position="20"/>
        <end position="38"/>
    </location>
</feature>
<evidence type="ECO:0000256" key="7">
    <source>
        <dbReference type="SAM" id="Phobius"/>
    </source>
</evidence>
<dbReference type="Proteomes" id="UP000584587">
    <property type="component" value="Unassembled WGS sequence"/>
</dbReference>
<comment type="caution">
    <text evidence="8">The sequence shown here is derived from an EMBL/GenBank/DDBJ whole genome shotgun (WGS) entry which is preliminary data.</text>
</comment>
<name>A0A846U5M6_9MOLU</name>
<dbReference type="GO" id="GO:0042158">
    <property type="term" value="P:lipoprotein biosynthetic process"/>
    <property type="evidence" value="ECO:0007669"/>
    <property type="project" value="InterPro"/>
</dbReference>
<dbReference type="RefSeq" id="WP_168105227.1">
    <property type="nucleotide sequence ID" value="NZ_CP051215.1"/>
</dbReference>
<keyword evidence="9" id="KW-1185">Reference proteome</keyword>
<feature type="transmembrane region" description="Helical" evidence="7">
    <location>
        <begin position="337"/>
        <end position="359"/>
    </location>
</feature>
<feature type="transmembrane region" description="Helical" evidence="7">
    <location>
        <begin position="50"/>
        <end position="69"/>
    </location>
</feature>
<keyword evidence="3" id="KW-0808">Transferase</keyword>
<keyword evidence="4 7" id="KW-0812">Transmembrane</keyword>
<dbReference type="PANTHER" id="PTHR30589">
    <property type="entry name" value="PROLIPOPROTEIN DIACYLGLYCERYL TRANSFERASE"/>
    <property type="match status" value="1"/>
</dbReference>
<dbReference type="GO" id="GO:0005886">
    <property type="term" value="C:plasma membrane"/>
    <property type="evidence" value="ECO:0007669"/>
    <property type="project" value="InterPro"/>
</dbReference>
<dbReference type="PANTHER" id="PTHR30589:SF0">
    <property type="entry name" value="PHOSPHATIDYLGLYCEROL--PROLIPOPROTEIN DIACYLGLYCERYL TRANSFERASE"/>
    <property type="match status" value="1"/>
</dbReference>
<feature type="transmembrane region" description="Helical" evidence="7">
    <location>
        <begin position="380"/>
        <end position="403"/>
    </location>
</feature>
<feature type="transmembrane region" description="Helical" evidence="7">
    <location>
        <begin position="202"/>
        <end position="224"/>
    </location>
</feature>
<evidence type="ECO:0008006" key="10">
    <source>
        <dbReference type="Google" id="ProtNLM"/>
    </source>
</evidence>
<keyword evidence="6 7" id="KW-0472">Membrane</keyword>
<evidence type="ECO:0000256" key="3">
    <source>
        <dbReference type="ARBA" id="ARBA00022679"/>
    </source>
</evidence>
<evidence type="ECO:0000256" key="1">
    <source>
        <dbReference type="ARBA" id="ARBA00007150"/>
    </source>
</evidence>
<dbReference type="GO" id="GO:0008961">
    <property type="term" value="F:phosphatidylglycerol-prolipoprotein diacylglyceryl transferase activity"/>
    <property type="evidence" value="ECO:0007669"/>
    <property type="project" value="InterPro"/>
</dbReference>
<evidence type="ECO:0000256" key="4">
    <source>
        <dbReference type="ARBA" id="ARBA00022692"/>
    </source>
</evidence>
<dbReference type="InterPro" id="IPR001640">
    <property type="entry name" value="Lgt"/>
</dbReference>
<protein>
    <recommendedName>
        <fullName evidence="10">Prolipoprotein diacylglyceryl transferase</fullName>
    </recommendedName>
</protein>
<dbReference type="AlphaFoldDB" id="A0A846U5M6"/>
<evidence type="ECO:0000313" key="8">
    <source>
        <dbReference type="EMBL" id="NKE38757.1"/>
    </source>
</evidence>
<sequence>MFNSYVGPWGISSDYGWFHVYAFTMFFGMVVAILFSWYRLYKQKVPTDGFIWSVVFIIPASLLGASFFGKDDPTRPIGFWEKFAFWQPGMSIHGGVLFGAIVGLIFFAIYKKKTNVSLWVYGDCIIPNILLGQVIGRWGNFFNHELLGAVVGYSDVLNASHISAISWLPAFIRDNCFQLLGGSPETAFIDGKEMIVFRAPIFLYESLANLGFWAILTFLLPNAFHWFSKKPWKVEAKKYQLLTMADIQKKTKTKSNSVSNYFTLIHQNHKLKQKYWNEAFYNYKADGFVVKEINQKYKAKKAKAMKEQFFVRNDLITKAYFARSSKLYHLNNPKGYVVLRSGVQMWLYFFGWNFIRFCLELQRDDADLFLKHRRTLDYTILILIFFLGLVLAVLSQLVFARYFRKNGWTYEKEY</sequence>
<evidence type="ECO:0000256" key="6">
    <source>
        <dbReference type="ARBA" id="ARBA00023136"/>
    </source>
</evidence>
<feature type="transmembrane region" description="Helical" evidence="7">
    <location>
        <begin position="89"/>
        <end position="110"/>
    </location>
</feature>
<evidence type="ECO:0000256" key="2">
    <source>
        <dbReference type="ARBA" id="ARBA00022475"/>
    </source>
</evidence>